<dbReference type="PROSITE" id="PS51463">
    <property type="entry name" value="P_GLUCOSE_ISOMERASE_3"/>
    <property type="match status" value="1"/>
</dbReference>
<dbReference type="PANTHER" id="PTHR11469:SF1">
    <property type="entry name" value="GLUCOSE-6-PHOSPHATE ISOMERASE"/>
    <property type="match status" value="1"/>
</dbReference>
<dbReference type="EC" id="5.3.1.9" evidence="7"/>
<dbReference type="GO" id="GO:0005829">
    <property type="term" value="C:cytosol"/>
    <property type="evidence" value="ECO:0007669"/>
    <property type="project" value="TreeGrafter"/>
</dbReference>
<protein>
    <recommendedName>
        <fullName evidence="7">Glucose-6-phosphate isomerase</fullName>
        <ecNumber evidence="7">5.3.1.9</ecNumber>
    </recommendedName>
</protein>
<dbReference type="PRINTS" id="PR00662">
    <property type="entry name" value="G6PISOMERASE"/>
</dbReference>
<dbReference type="GO" id="GO:0051156">
    <property type="term" value="P:glucose 6-phosphate metabolic process"/>
    <property type="evidence" value="ECO:0007669"/>
    <property type="project" value="TreeGrafter"/>
</dbReference>
<dbReference type="Gene3D" id="3.40.50.10490">
    <property type="entry name" value="Glucose-6-phosphate isomerase like protein, domain 1"/>
    <property type="match status" value="2"/>
</dbReference>
<dbReference type="InterPro" id="IPR001672">
    <property type="entry name" value="G6P_Isomerase"/>
</dbReference>
<accession>A0A2M7TVJ7</accession>
<sequence length="425" mass="47261">MKFFYKYAGVSELELARSISKLEQYNSHLFDVVKNSGYNSVESSLNLPSDESILKEVLTLAKNKKSDDLKYIFVVGIGGSNLGTKAVYDAFFGYYDSLERERFPKMIFLDTQDPDVLIKVKKLIDGLTNKGQVMVNAISKSGGTTETMANLEVFYSTLSNKFGDISDRFVVTTNNGSKMYAKARELEINVLTIPEIVGGRYSVLSSVGLFPLALMGVDIQKLRDGAVKMRELCVNSSLHSNLAAISAVLLFQNSLRGKIINDNFIFLPQLESLGKWYRQLMGESVGKDGKGITPTVSIGSTDLHSVGQLYLGGPKDKVTTFIYDQSNNNEIMVPSELAFGIIQTIKGKTISSIMQAIVSGTKIAYGKQGLPYMEIVFEGVREGEIGLFMQFKMIEMMYLGHLFEVNAFDQPHVELYKIETKRILE</sequence>
<gene>
    <name evidence="8" type="ORF">COY16_05750</name>
</gene>
<dbReference type="CDD" id="cd05015">
    <property type="entry name" value="SIS_PGI_1"/>
    <property type="match status" value="1"/>
</dbReference>
<dbReference type="InterPro" id="IPR018189">
    <property type="entry name" value="Phosphoglucose_isomerase_CS"/>
</dbReference>
<dbReference type="GO" id="GO:0097367">
    <property type="term" value="F:carbohydrate derivative binding"/>
    <property type="evidence" value="ECO:0007669"/>
    <property type="project" value="InterPro"/>
</dbReference>
<evidence type="ECO:0000256" key="3">
    <source>
        <dbReference type="ARBA" id="ARBA00022432"/>
    </source>
</evidence>
<evidence type="ECO:0000256" key="2">
    <source>
        <dbReference type="ARBA" id="ARBA00006604"/>
    </source>
</evidence>
<dbReference type="GO" id="GO:0048029">
    <property type="term" value="F:monosaccharide binding"/>
    <property type="evidence" value="ECO:0007669"/>
    <property type="project" value="TreeGrafter"/>
</dbReference>
<evidence type="ECO:0000256" key="7">
    <source>
        <dbReference type="RuleBase" id="RU000612"/>
    </source>
</evidence>
<dbReference type="Pfam" id="PF00342">
    <property type="entry name" value="PGI"/>
    <property type="match status" value="1"/>
</dbReference>
<evidence type="ECO:0000313" key="8">
    <source>
        <dbReference type="EMBL" id="PIZ61850.1"/>
    </source>
</evidence>
<dbReference type="GO" id="GO:0006094">
    <property type="term" value="P:gluconeogenesis"/>
    <property type="evidence" value="ECO:0007669"/>
    <property type="project" value="UniProtKB-KW"/>
</dbReference>
<dbReference type="Proteomes" id="UP000228503">
    <property type="component" value="Unassembled WGS sequence"/>
</dbReference>
<evidence type="ECO:0000256" key="5">
    <source>
        <dbReference type="ARBA" id="ARBA00023235"/>
    </source>
</evidence>
<comment type="pathway">
    <text evidence="1 7">Carbohydrate degradation; glycolysis; D-glyceraldehyde 3-phosphate and glycerone phosphate from D-glucose: step 2/4.</text>
</comment>
<comment type="catalytic activity">
    <reaction evidence="6 7">
        <text>alpha-D-glucose 6-phosphate = beta-D-fructose 6-phosphate</text>
        <dbReference type="Rhea" id="RHEA:11816"/>
        <dbReference type="ChEBI" id="CHEBI:57634"/>
        <dbReference type="ChEBI" id="CHEBI:58225"/>
        <dbReference type="EC" id="5.3.1.9"/>
    </reaction>
</comment>
<dbReference type="InterPro" id="IPR035476">
    <property type="entry name" value="SIS_PGI_1"/>
</dbReference>
<dbReference type="SUPFAM" id="SSF53697">
    <property type="entry name" value="SIS domain"/>
    <property type="match status" value="1"/>
</dbReference>
<dbReference type="PROSITE" id="PS00765">
    <property type="entry name" value="P_GLUCOSE_ISOMERASE_1"/>
    <property type="match status" value="1"/>
</dbReference>
<evidence type="ECO:0000256" key="4">
    <source>
        <dbReference type="ARBA" id="ARBA00023152"/>
    </source>
</evidence>
<dbReference type="GO" id="GO:0004347">
    <property type="term" value="F:glucose-6-phosphate isomerase activity"/>
    <property type="evidence" value="ECO:0007669"/>
    <property type="project" value="UniProtKB-EC"/>
</dbReference>
<reference evidence="9" key="1">
    <citation type="submission" date="2017-09" db="EMBL/GenBank/DDBJ databases">
        <title>Depth-based differentiation of microbial function through sediment-hosted aquifers and enrichment of novel symbionts in the deep terrestrial subsurface.</title>
        <authorList>
            <person name="Probst A.J."/>
            <person name="Ladd B."/>
            <person name="Jarett J.K."/>
            <person name="Geller-Mcgrath D.E."/>
            <person name="Sieber C.M.K."/>
            <person name="Emerson J.B."/>
            <person name="Anantharaman K."/>
            <person name="Thomas B.C."/>
            <person name="Malmstrom R."/>
            <person name="Stieglmeier M."/>
            <person name="Klingl A."/>
            <person name="Woyke T."/>
            <person name="Ryan C.M."/>
            <person name="Banfield J.F."/>
        </authorList>
    </citation>
    <scope>NUCLEOTIDE SEQUENCE [LARGE SCALE GENOMIC DNA]</scope>
</reference>
<dbReference type="PANTHER" id="PTHR11469">
    <property type="entry name" value="GLUCOSE-6-PHOSPHATE ISOMERASE"/>
    <property type="match status" value="1"/>
</dbReference>
<dbReference type="UniPathway" id="UPA00109">
    <property type="reaction ID" value="UER00181"/>
</dbReference>
<dbReference type="GO" id="GO:0006096">
    <property type="term" value="P:glycolytic process"/>
    <property type="evidence" value="ECO:0007669"/>
    <property type="project" value="UniProtKB-UniPathway"/>
</dbReference>
<comment type="similarity">
    <text evidence="2 7">Belongs to the GPI family.</text>
</comment>
<keyword evidence="4 7" id="KW-0324">Glycolysis</keyword>
<name>A0A2M7TVJ7_9BACT</name>
<dbReference type="EMBL" id="PFOB01000073">
    <property type="protein sequence ID" value="PIZ61850.1"/>
    <property type="molecule type" value="Genomic_DNA"/>
</dbReference>
<evidence type="ECO:0000256" key="1">
    <source>
        <dbReference type="ARBA" id="ARBA00004926"/>
    </source>
</evidence>
<proteinExistence type="inferred from homology"/>
<evidence type="ECO:0000313" key="9">
    <source>
        <dbReference type="Proteomes" id="UP000228503"/>
    </source>
</evidence>
<organism evidence="8 9">
    <name type="scientific">Candidatus Roizmanbacteria bacterium CG_4_10_14_0_2_um_filter_39_13</name>
    <dbReference type="NCBI Taxonomy" id="1974825"/>
    <lineage>
        <taxon>Bacteria</taxon>
        <taxon>Candidatus Roizmaniibacteriota</taxon>
    </lineage>
</organism>
<keyword evidence="3 7" id="KW-0312">Gluconeogenesis</keyword>
<comment type="caution">
    <text evidence="8">The sequence shown here is derived from an EMBL/GenBank/DDBJ whole genome shotgun (WGS) entry which is preliminary data.</text>
</comment>
<keyword evidence="5 7" id="KW-0413">Isomerase</keyword>
<dbReference type="InterPro" id="IPR046348">
    <property type="entry name" value="SIS_dom_sf"/>
</dbReference>
<evidence type="ECO:0000256" key="6">
    <source>
        <dbReference type="ARBA" id="ARBA00029321"/>
    </source>
</evidence>
<dbReference type="AlphaFoldDB" id="A0A2M7TVJ7"/>